<name>A0A2Z7A387_9LAMI</name>
<sequence length="176" mass="18910">MRKKSSSSKDKLEIVAVAQEAVPIQMIEPITVAPAAEDISDQPAGETDGVKAVSADVDATAEQIDEQVAEPSADVETSVGESFEPAVEVPAEETRPSSADDVDFIIKQVIEDTALMGPAEEKQEVDASADRDQPAATTEERHWFDLPYEDLMARFDAERQVVTASDTDEGASGCFH</sequence>
<dbReference type="AlphaFoldDB" id="A0A2Z7A387"/>
<gene>
    <name evidence="2" type="ORF">F511_45537</name>
</gene>
<reference evidence="2 3" key="1">
    <citation type="journal article" date="2015" name="Proc. Natl. Acad. Sci. U.S.A.">
        <title>The resurrection genome of Boea hygrometrica: A blueprint for survival of dehydration.</title>
        <authorList>
            <person name="Xiao L."/>
            <person name="Yang G."/>
            <person name="Zhang L."/>
            <person name="Yang X."/>
            <person name="Zhao S."/>
            <person name="Ji Z."/>
            <person name="Zhou Q."/>
            <person name="Hu M."/>
            <person name="Wang Y."/>
            <person name="Chen M."/>
            <person name="Xu Y."/>
            <person name="Jin H."/>
            <person name="Xiao X."/>
            <person name="Hu G."/>
            <person name="Bao F."/>
            <person name="Hu Y."/>
            <person name="Wan P."/>
            <person name="Li L."/>
            <person name="Deng X."/>
            <person name="Kuang T."/>
            <person name="Xiang C."/>
            <person name="Zhu J.K."/>
            <person name="Oliver M.J."/>
            <person name="He Y."/>
        </authorList>
    </citation>
    <scope>NUCLEOTIDE SEQUENCE [LARGE SCALE GENOMIC DNA]</scope>
    <source>
        <strain evidence="3">cv. XS01</strain>
    </source>
</reference>
<feature type="compositionally biased region" description="Basic and acidic residues" evidence="1">
    <location>
        <begin position="119"/>
        <end position="143"/>
    </location>
</feature>
<dbReference type="Proteomes" id="UP000250235">
    <property type="component" value="Unassembled WGS sequence"/>
</dbReference>
<feature type="region of interest" description="Disordered" evidence="1">
    <location>
        <begin position="115"/>
        <end position="143"/>
    </location>
</feature>
<protein>
    <submittedName>
        <fullName evidence="2">Midasin-like</fullName>
    </submittedName>
</protein>
<keyword evidence="3" id="KW-1185">Reference proteome</keyword>
<feature type="region of interest" description="Disordered" evidence="1">
    <location>
        <begin position="65"/>
        <end position="103"/>
    </location>
</feature>
<proteinExistence type="predicted"/>
<accession>A0A2Z7A387</accession>
<organism evidence="2 3">
    <name type="scientific">Dorcoceras hygrometricum</name>
    <dbReference type="NCBI Taxonomy" id="472368"/>
    <lineage>
        <taxon>Eukaryota</taxon>
        <taxon>Viridiplantae</taxon>
        <taxon>Streptophyta</taxon>
        <taxon>Embryophyta</taxon>
        <taxon>Tracheophyta</taxon>
        <taxon>Spermatophyta</taxon>
        <taxon>Magnoliopsida</taxon>
        <taxon>eudicotyledons</taxon>
        <taxon>Gunneridae</taxon>
        <taxon>Pentapetalae</taxon>
        <taxon>asterids</taxon>
        <taxon>lamiids</taxon>
        <taxon>Lamiales</taxon>
        <taxon>Gesneriaceae</taxon>
        <taxon>Didymocarpoideae</taxon>
        <taxon>Trichosporeae</taxon>
        <taxon>Loxocarpinae</taxon>
        <taxon>Dorcoceras</taxon>
    </lineage>
</organism>
<evidence type="ECO:0000256" key="1">
    <source>
        <dbReference type="SAM" id="MobiDB-lite"/>
    </source>
</evidence>
<evidence type="ECO:0000313" key="2">
    <source>
        <dbReference type="EMBL" id="KZV06981.1"/>
    </source>
</evidence>
<evidence type="ECO:0000313" key="3">
    <source>
        <dbReference type="Proteomes" id="UP000250235"/>
    </source>
</evidence>
<dbReference type="EMBL" id="KV048876">
    <property type="protein sequence ID" value="KZV06981.1"/>
    <property type="molecule type" value="Genomic_DNA"/>
</dbReference>